<organism evidence="3 4">
    <name type="scientific">Baekduia soli</name>
    <dbReference type="NCBI Taxonomy" id="496014"/>
    <lineage>
        <taxon>Bacteria</taxon>
        <taxon>Bacillati</taxon>
        <taxon>Actinomycetota</taxon>
        <taxon>Thermoleophilia</taxon>
        <taxon>Solirubrobacterales</taxon>
        <taxon>Baekduiaceae</taxon>
        <taxon>Baekduia</taxon>
    </lineage>
</organism>
<dbReference type="KEGG" id="bsol:FSW04_21275"/>
<dbReference type="SMART" id="SM00331">
    <property type="entry name" value="PP2C_SIG"/>
    <property type="match status" value="1"/>
</dbReference>
<dbReference type="AlphaFoldDB" id="A0A5B8UA02"/>
<dbReference type="PANTHER" id="PTHR43156:SF2">
    <property type="entry name" value="STAGE II SPORULATION PROTEIN E"/>
    <property type="match status" value="1"/>
</dbReference>
<sequence length="396" mass="41047">MPSDTDPHPSAGALLRDVPAADLAEHIVAVAQALGGRPSALYVLDIAGTKLRRVAGEGGLPHTLAIPQAIGPELPREQAAGLEATLRAFSADLVLVPLWLRHRAIAAIVCEGRPTQDLDGLAREAAAAMELVDGYTDIFAIARRAEPVSTAAQLQQDLLPPRISAARGAELAAAILPAYDVGGDWIDHSASATGAWLAVGDALGKGLRAAALSALAVAAQRAVRQAGGTLTDSAHAIHEAVLAGGAGEEFMTILLAEWDARDRLLSWVNCGHPAPVLLRHGRPVAPLDGFHTLPVGIADMPPRLELAQVRLRPGDHIVLHTDGVTERRRADGSPFGSDGLAAALTPRPASAVASVAALQDAVLTAGPEALRDDATIMALRIDDDTRHEPPTPGAEA</sequence>
<dbReference type="EMBL" id="CP042430">
    <property type="protein sequence ID" value="QEC49847.1"/>
    <property type="molecule type" value="Genomic_DNA"/>
</dbReference>
<dbReference type="InterPro" id="IPR001932">
    <property type="entry name" value="PPM-type_phosphatase-like_dom"/>
</dbReference>
<evidence type="ECO:0000256" key="1">
    <source>
        <dbReference type="ARBA" id="ARBA00022801"/>
    </source>
</evidence>
<dbReference type="Proteomes" id="UP000321805">
    <property type="component" value="Chromosome"/>
</dbReference>
<feature type="domain" description="PPM-type phosphatase" evidence="2">
    <location>
        <begin position="166"/>
        <end position="381"/>
    </location>
</feature>
<keyword evidence="1" id="KW-0378">Hydrolase</keyword>
<dbReference type="RefSeq" id="WP_146922212.1">
    <property type="nucleotide sequence ID" value="NZ_CP042430.1"/>
</dbReference>
<evidence type="ECO:0000313" key="3">
    <source>
        <dbReference type="EMBL" id="QEC49847.1"/>
    </source>
</evidence>
<dbReference type="SUPFAM" id="SSF81606">
    <property type="entry name" value="PP2C-like"/>
    <property type="match status" value="1"/>
</dbReference>
<reference evidence="3 4" key="1">
    <citation type="journal article" date="2018" name="J. Microbiol.">
        <title>Baekduia soli gen. nov., sp. nov., a novel bacterium isolated from the soil of Baekdu Mountain and proposal of a novel family name, Baekduiaceae fam. nov.</title>
        <authorList>
            <person name="An D.S."/>
            <person name="Siddiqi M.Z."/>
            <person name="Kim K.H."/>
            <person name="Yu H.S."/>
            <person name="Im W.T."/>
        </authorList>
    </citation>
    <scope>NUCLEOTIDE SEQUENCE [LARGE SCALE GENOMIC DNA]</scope>
    <source>
        <strain evidence="3 4">BR7-21</strain>
    </source>
</reference>
<dbReference type="Pfam" id="PF07228">
    <property type="entry name" value="SpoIIE"/>
    <property type="match status" value="1"/>
</dbReference>
<dbReference type="Gene3D" id="3.60.40.10">
    <property type="entry name" value="PPM-type phosphatase domain"/>
    <property type="match status" value="1"/>
</dbReference>
<evidence type="ECO:0000259" key="2">
    <source>
        <dbReference type="SMART" id="SM00331"/>
    </source>
</evidence>
<gene>
    <name evidence="3" type="ORF">FSW04_21275</name>
</gene>
<dbReference type="OrthoDB" id="4935951at2"/>
<proteinExistence type="predicted"/>
<dbReference type="PANTHER" id="PTHR43156">
    <property type="entry name" value="STAGE II SPORULATION PROTEIN E-RELATED"/>
    <property type="match status" value="1"/>
</dbReference>
<dbReference type="InterPro" id="IPR036457">
    <property type="entry name" value="PPM-type-like_dom_sf"/>
</dbReference>
<keyword evidence="4" id="KW-1185">Reference proteome</keyword>
<dbReference type="GO" id="GO:0016791">
    <property type="term" value="F:phosphatase activity"/>
    <property type="evidence" value="ECO:0007669"/>
    <property type="project" value="TreeGrafter"/>
</dbReference>
<evidence type="ECO:0000313" key="4">
    <source>
        <dbReference type="Proteomes" id="UP000321805"/>
    </source>
</evidence>
<dbReference type="InterPro" id="IPR052016">
    <property type="entry name" value="Bact_Sigma-Reg"/>
</dbReference>
<accession>A0A5B8UA02</accession>
<name>A0A5B8UA02_9ACTN</name>
<protein>
    <submittedName>
        <fullName evidence="3">Serine/threonine-protein phosphatase</fullName>
    </submittedName>
</protein>